<evidence type="ECO:0000313" key="1">
    <source>
        <dbReference type="EMBL" id="QEG08414.1"/>
    </source>
</evidence>
<evidence type="ECO:0000313" key="2">
    <source>
        <dbReference type="Proteomes" id="UP000323400"/>
    </source>
</evidence>
<dbReference type="Proteomes" id="UP000323400">
    <property type="component" value="Segment"/>
</dbReference>
<dbReference type="GeneID" id="55616867"/>
<dbReference type="RefSeq" id="YP_009846499.1">
    <property type="nucleotide sequence ID" value="NC_048770.1"/>
</dbReference>
<keyword evidence="2" id="KW-1185">Reference proteome</keyword>
<accession>A0A5B9N3H0</accession>
<reference evidence="1 2" key="1">
    <citation type="submission" date="2019-04" db="EMBL/GenBank/DDBJ databases">
        <title>Nine Novel Phages from a Plateau Lake in Southwest China Provide Insights into Aeromonas Phage Diversity.</title>
        <authorList>
            <person name="Xiao W."/>
            <person name="Bai M."/>
            <person name="Wang Y."/>
            <person name="Cui X."/>
        </authorList>
    </citation>
    <scope>NUCLEOTIDE SEQUENCE [LARGE SCALE GENOMIC DNA]</scope>
</reference>
<proteinExistence type="predicted"/>
<gene>
    <name evidence="1" type="primary">2L372X_161</name>
</gene>
<sequence length="104" mass="11756">MVNQTQVNVVPAGVEDRELFVKEVNEIIKLREIVQSAKESEKMILSSLYEKHKELHGDNALKKGKFNKYTKAIVAEHLEAKVTEVANDSEESLSAYELVKSKLV</sequence>
<organism evidence="1 2">
    <name type="scientific">Aeromonas phage 2L372X</name>
    <dbReference type="NCBI Taxonomy" id="2588515"/>
    <lineage>
        <taxon>Viruses</taxon>
        <taxon>Duplodnaviria</taxon>
        <taxon>Heunggongvirae</taxon>
        <taxon>Uroviricota</taxon>
        <taxon>Caudoviricetes</taxon>
        <taxon>Plateaulakevirus</taxon>
        <taxon>Plateaulakevirus pv2L372X</taxon>
    </lineage>
</organism>
<name>A0A5B9N3H0_9CAUD</name>
<dbReference type="EMBL" id="MK813938">
    <property type="protein sequence ID" value="QEG08414.1"/>
    <property type="molecule type" value="Genomic_DNA"/>
</dbReference>
<protein>
    <submittedName>
        <fullName evidence="1">Uncharacterized protein</fullName>
    </submittedName>
</protein>
<dbReference type="KEGG" id="vg:55616867"/>